<dbReference type="AlphaFoldDB" id="A0A8K0AIV5"/>
<dbReference type="EMBL" id="VRVR01000005">
    <property type="protein sequence ID" value="KAF0853015.1"/>
    <property type="molecule type" value="Genomic_DNA"/>
</dbReference>
<feature type="region of interest" description="Disordered" evidence="1">
    <location>
        <begin position="70"/>
        <end position="91"/>
    </location>
</feature>
<organism evidence="2 3">
    <name type="scientific">Andalucia godoyi</name>
    <name type="common">Flagellate</name>
    <dbReference type="NCBI Taxonomy" id="505711"/>
    <lineage>
        <taxon>Eukaryota</taxon>
        <taxon>Discoba</taxon>
        <taxon>Jakobida</taxon>
        <taxon>Andalucina</taxon>
        <taxon>Andaluciidae</taxon>
        <taxon>Andalucia</taxon>
    </lineage>
</organism>
<comment type="caution">
    <text evidence="2">The sequence shown here is derived from an EMBL/GenBank/DDBJ whole genome shotgun (WGS) entry which is preliminary data.</text>
</comment>
<evidence type="ECO:0000313" key="3">
    <source>
        <dbReference type="Proteomes" id="UP000799049"/>
    </source>
</evidence>
<feature type="compositionally biased region" description="Basic and acidic residues" evidence="1">
    <location>
        <begin position="114"/>
        <end position="150"/>
    </location>
</feature>
<accession>A0A8K0AIV5</accession>
<reference evidence="2" key="1">
    <citation type="submission" date="2019-09" db="EMBL/GenBank/DDBJ databases">
        <title>The Mitochondrial Proteome of the Jakobid, Andalucia godoyi, a Protist With the Most Gene-Rich and Bacteria-Like Mitochondrial Genome.</title>
        <authorList>
            <person name="Gray M.W."/>
            <person name="Burger G."/>
            <person name="Derelle R."/>
            <person name="Klimes V."/>
            <person name="Leger M."/>
            <person name="Sarrasin M."/>
            <person name="Vlcek C."/>
            <person name="Roger A.J."/>
            <person name="Elias M."/>
            <person name="Lang B.F."/>
        </authorList>
    </citation>
    <scope>NUCLEOTIDE SEQUENCE</scope>
    <source>
        <strain evidence="2">And28</strain>
    </source>
</reference>
<name>A0A8K0AIV5_ANDGO</name>
<sequence>MRNLGWRVEKRLFFFCSANNLWNCSTEYPVLKMSSDEDYELVIKAPIHLKGGFDASQLLPRAFHLSSEATMDSESSAPFGDSADHSISADGDDEHIDSVAYVEGAGRTAAEIEFERRRQRRFEESQKPSYRQRIEDFNKKLEQMPEHNELPKIGPG</sequence>
<evidence type="ECO:0000313" key="2">
    <source>
        <dbReference type="EMBL" id="KAF0853015.1"/>
    </source>
</evidence>
<feature type="region of interest" description="Disordered" evidence="1">
    <location>
        <begin position="114"/>
        <end position="156"/>
    </location>
</feature>
<protein>
    <submittedName>
        <fullName evidence="2">Putative mitochondrial protein</fullName>
    </submittedName>
</protein>
<dbReference type="Proteomes" id="UP000799049">
    <property type="component" value="Unassembled WGS sequence"/>
</dbReference>
<keyword evidence="3" id="KW-1185">Reference proteome</keyword>
<proteinExistence type="predicted"/>
<gene>
    <name evidence="2" type="ORF">ANDGO_02079</name>
</gene>
<evidence type="ECO:0000256" key="1">
    <source>
        <dbReference type="SAM" id="MobiDB-lite"/>
    </source>
</evidence>
<dbReference type="OrthoDB" id="205403at2759"/>